<sequence>ALPKGAVRTRASRPCLRLCPGPNSRASTGSPQPLPRAGHLLLSVEGSSPLSCCAQNRIPLAPRSAPGAAPRRNRHSDVLACSETLYL</sequence>
<accession>A0A061QQQ3</accession>
<reference evidence="1" key="1">
    <citation type="submission" date="2014-05" db="EMBL/GenBank/DDBJ databases">
        <title>The transcriptome of the halophilic microalga Tetraselmis sp. GSL018 isolated from the Great Salt Lake, Utah.</title>
        <authorList>
            <person name="Jinkerson R.E."/>
            <person name="D'Adamo S."/>
            <person name="Posewitz M.C."/>
        </authorList>
    </citation>
    <scope>NUCLEOTIDE SEQUENCE</scope>
    <source>
        <strain evidence="1">GSL018</strain>
    </source>
</reference>
<organism evidence="1">
    <name type="scientific">Tetraselmis sp. GSL018</name>
    <dbReference type="NCBI Taxonomy" id="582737"/>
    <lineage>
        <taxon>Eukaryota</taxon>
        <taxon>Viridiplantae</taxon>
        <taxon>Chlorophyta</taxon>
        <taxon>core chlorophytes</taxon>
        <taxon>Chlorodendrophyceae</taxon>
        <taxon>Chlorodendrales</taxon>
        <taxon>Chlorodendraceae</taxon>
        <taxon>Tetraselmis</taxon>
    </lineage>
</organism>
<dbReference type="AlphaFoldDB" id="A0A061QQQ3"/>
<protein>
    <submittedName>
        <fullName evidence="1">Uncharacterized protein</fullName>
    </submittedName>
</protein>
<feature type="non-terminal residue" evidence="1">
    <location>
        <position position="87"/>
    </location>
</feature>
<dbReference type="EMBL" id="GBEZ01026446">
    <property type="protein sequence ID" value="JAC60764.1"/>
    <property type="molecule type" value="Transcribed_RNA"/>
</dbReference>
<evidence type="ECO:0000313" key="1">
    <source>
        <dbReference type="EMBL" id="JAC60764.1"/>
    </source>
</evidence>
<gene>
    <name evidence="1" type="ORF">TSPGSL018_28064</name>
</gene>
<proteinExistence type="predicted"/>
<feature type="non-terminal residue" evidence="1">
    <location>
        <position position="1"/>
    </location>
</feature>
<name>A0A061QQQ3_9CHLO</name>